<evidence type="ECO:0000313" key="2">
    <source>
        <dbReference type="EMBL" id="KAE8124355.1"/>
    </source>
</evidence>
<dbReference type="Proteomes" id="UP000327013">
    <property type="component" value="Chromosome 8"/>
</dbReference>
<feature type="region of interest" description="Disordered" evidence="1">
    <location>
        <begin position="1"/>
        <end position="104"/>
    </location>
</feature>
<gene>
    <name evidence="2" type="ORF">FH972_019252</name>
</gene>
<proteinExistence type="predicted"/>
<organism evidence="2 3">
    <name type="scientific">Carpinus fangiana</name>
    <dbReference type="NCBI Taxonomy" id="176857"/>
    <lineage>
        <taxon>Eukaryota</taxon>
        <taxon>Viridiplantae</taxon>
        <taxon>Streptophyta</taxon>
        <taxon>Embryophyta</taxon>
        <taxon>Tracheophyta</taxon>
        <taxon>Spermatophyta</taxon>
        <taxon>Magnoliopsida</taxon>
        <taxon>eudicotyledons</taxon>
        <taxon>Gunneridae</taxon>
        <taxon>Pentapetalae</taxon>
        <taxon>rosids</taxon>
        <taxon>fabids</taxon>
        <taxon>Fagales</taxon>
        <taxon>Betulaceae</taxon>
        <taxon>Carpinus</taxon>
    </lineage>
</organism>
<sequence length="164" mass="18108">MATNGTPHHHRRRPPTDTAQNPATSSTECHPRSPPTTPTRSDREPPIGHHPLRPQEEEVANAMPPGPVVEAAEPETELQVPIVDEPLKNAQPLVPQSTPLRNDEVVVEDVKEDVDDDDEDGAQVWQRRGLTFGWIHHLLMQPLSTPISLPVTDIWGALGIKPKV</sequence>
<feature type="compositionally biased region" description="Polar residues" evidence="1">
    <location>
        <begin position="17"/>
        <end position="28"/>
    </location>
</feature>
<keyword evidence="3" id="KW-1185">Reference proteome</keyword>
<dbReference type="EMBL" id="CM017328">
    <property type="protein sequence ID" value="KAE8124355.1"/>
    <property type="molecule type" value="Genomic_DNA"/>
</dbReference>
<name>A0A5N6RPV0_9ROSI</name>
<protein>
    <submittedName>
        <fullName evidence="2">Uncharacterized protein</fullName>
    </submittedName>
</protein>
<evidence type="ECO:0000313" key="3">
    <source>
        <dbReference type="Proteomes" id="UP000327013"/>
    </source>
</evidence>
<reference evidence="2 3" key="1">
    <citation type="submission" date="2019-06" db="EMBL/GenBank/DDBJ databases">
        <title>A chromosomal-level reference genome of Carpinus fangiana (Coryloideae, Betulaceae).</title>
        <authorList>
            <person name="Yang X."/>
            <person name="Wang Z."/>
            <person name="Zhang L."/>
            <person name="Hao G."/>
            <person name="Liu J."/>
            <person name="Yang Y."/>
        </authorList>
    </citation>
    <scope>NUCLEOTIDE SEQUENCE [LARGE SCALE GENOMIC DNA]</scope>
    <source>
        <strain evidence="2">Cfa_2016G</strain>
        <tissue evidence="2">Leaf</tissue>
    </source>
</reference>
<accession>A0A5N6RPV0</accession>
<evidence type="ECO:0000256" key="1">
    <source>
        <dbReference type="SAM" id="MobiDB-lite"/>
    </source>
</evidence>
<dbReference type="AlphaFoldDB" id="A0A5N6RPV0"/>